<dbReference type="AlphaFoldDB" id="A0A382U4F4"/>
<name>A0A382U4F4_9ZZZZ</name>
<feature type="non-terminal residue" evidence="1">
    <location>
        <position position="49"/>
    </location>
</feature>
<protein>
    <submittedName>
        <fullName evidence="1">Uncharacterized protein</fullName>
    </submittedName>
</protein>
<evidence type="ECO:0000313" key="1">
    <source>
        <dbReference type="EMBL" id="SVD28631.1"/>
    </source>
</evidence>
<sequence length="49" mass="5346">MNALVKKTLAALDKSKVPLNEGERIVPCADGFAHYWDIEEPSGKYALGV</sequence>
<accession>A0A382U4F4</accession>
<proteinExistence type="predicted"/>
<gene>
    <name evidence="1" type="ORF">METZ01_LOCUS381485</name>
</gene>
<organism evidence="1">
    <name type="scientific">marine metagenome</name>
    <dbReference type="NCBI Taxonomy" id="408172"/>
    <lineage>
        <taxon>unclassified sequences</taxon>
        <taxon>metagenomes</taxon>
        <taxon>ecological metagenomes</taxon>
    </lineage>
</organism>
<dbReference type="EMBL" id="UINC01141094">
    <property type="protein sequence ID" value="SVD28631.1"/>
    <property type="molecule type" value="Genomic_DNA"/>
</dbReference>
<reference evidence="1" key="1">
    <citation type="submission" date="2018-05" db="EMBL/GenBank/DDBJ databases">
        <authorList>
            <person name="Lanie J.A."/>
            <person name="Ng W.-L."/>
            <person name="Kazmierczak K.M."/>
            <person name="Andrzejewski T.M."/>
            <person name="Davidsen T.M."/>
            <person name="Wayne K.J."/>
            <person name="Tettelin H."/>
            <person name="Glass J.I."/>
            <person name="Rusch D."/>
            <person name="Podicherti R."/>
            <person name="Tsui H.-C.T."/>
            <person name="Winkler M.E."/>
        </authorList>
    </citation>
    <scope>NUCLEOTIDE SEQUENCE</scope>
</reference>